<organism evidence="1">
    <name type="scientific">Thermodesulfobacterium geofontis</name>
    <dbReference type="NCBI Taxonomy" id="1295609"/>
    <lineage>
        <taxon>Bacteria</taxon>
        <taxon>Pseudomonadati</taxon>
        <taxon>Thermodesulfobacteriota</taxon>
        <taxon>Thermodesulfobacteria</taxon>
        <taxon>Thermodesulfobacteriales</taxon>
        <taxon>Thermodesulfobacteriaceae</taxon>
        <taxon>Thermodesulfobacterium</taxon>
    </lineage>
</organism>
<dbReference type="EMBL" id="DRWR01000126">
    <property type="protein sequence ID" value="HHQ16720.1"/>
    <property type="molecule type" value="Genomic_DNA"/>
</dbReference>
<accession>A0A7V5XHV1</accession>
<name>A0A7V5XHV1_9BACT</name>
<reference evidence="1" key="1">
    <citation type="journal article" date="2020" name="mSystems">
        <title>Genome- and Community-Level Interaction Insights into Carbon Utilization and Element Cycling Functions of Hydrothermarchaeota in Hydrothermal Sediment.</title>
        <authorList>
            <person name="Zhou Z."/>
            <person name="Liu Y."/>
            <person name="Xu W."/>
            <person name="Pan J."/>
            <person name="Luo Z.H."/>
            <person name="Li M."/>
        </authorList>
    </citation>
    <scope>NUCLEOTIDE SEQUENCE [LARGE SCALE GENOMIC DNA]</scope>
    <source>
        <strain evidence="1">SpSt-106</strain>
    </source>
</reference>
<protein>
    <recommendedName>
        <fullName evidence="2">Type 4 fimbrial biogenesis protein PilX N-terminal domain-containing protein</fullName>
    </recommendedName>
</protein>
<evidence type="ECO:0000313" key="1">
    <source>
        <dbReference type="EMBL" id="HHQ16720.1"/>
    </source>
</evidence>
<dbReference type="AlphaFoldDB" id="A0A7V5XHV1"/>
<comment type="caution">
    <text evidence="1">The sequence shown here is derived from an EMBL/GenBank/DDBJ whole genome shotgun (WGS) entry which is preliminary data.</text>
</comment>
<evidence type="ECO:0008006" key="2">
    <source>
        <dbReference type="Google" id="ProtNLM"/>
    </source>
</evidence>
<gene>
    <name evidence="1" type="ORF">ENM15_07920</name>
</gene>
<proteinExistence type="predicted"/>
<sequence>MNKRKKGFALMTVLIFFLVLLILGVGGAIITQIGYFSIASEAKYSVAEKNANKGLLTVLESGICTDSTSGTFLNGYTVIAKKDDGYNYCFVWSEGRYLGAKVIKTSIFQAIPWAAATFKNLDSLNLSGSSAIVGHESCDDFCRGFALAMGNLTNPNWKIEKDPCKKNPQGLTSIKDPPYILDETLLQTDLTSKLFNARNRDQLLQSLRDNFSVEFGNGTDNGTPIGLVNGTSTGEDPVITLNVTNCNATGITITCGEDKFTWENGKYTYNKNGTKSSKIDLGNATITFEDFTGGGYIAGNNISFSGNVNATSPLILVARNEITISQNNIEISKTFMFSQNYNIDAQNLTIENGIIYSGGEGGKLNIDQRSNSKLGTQENPILIISDNSINIAENGNVEVYGAIFLTDANTTFNLEGNGNFKIHGIIISNSPNENSVNLKGNFEVRFNFKVLENLYDNLSQFNLLRPPLCSRRNFFITTTMKTY</sequence>